<evidence type="ECO:0000313" key="2">
    <source>
        <dbReference type="Proteomes" id="UP000681343"/>
    </source>
</evidence>
<dbReference type="SUPFAM" id="SSF54506">
    <property type="entry name" value="Diaminopimelate epimerase-like"/>
    <property type="match status" value="1"/>
</dbReference>
<dbReference type="Proteomes" id="UP000681343">
    <property type="component" value="Plasmid pMM35_01"/>
</dbReference>
<dbReference type="Pfam" id="PF26317">
    <property type="entry name" value="CntK_N"/>
    <property type="match status" value="1"/>
</dbReference>
<dbReference type="AlphaFoldDB" id="A0A810PYW9"/>
<dbReference type="EMBL" id="AP023416">
    <property type="protein sequence ID" value="BCK79395.1"/>
    <property type="molecule type" value="Genomic_DNA"/>
</dbReference>
<name>A0A810PYW9_9FIRM</name>
<protein>
    <submittedName>
        <fullName evidence="1">Diaminopimelate epimerase</fullName>
    </submittedName>
</protein>
<accession>A0A810PYW9</accession>
<dbReference type="InterPro" id="IPR058944">
    <property type="entry name" value="CntK-like"/>
</dbReference>
<keyword evidence="2" id="KW-1185">Reference proteome</keyword>
<reference evidence="1" key="1">
    <citation type="submission" date="2020-09" db="EMBL/GenBank/DDBJ databases">
        <title>New species isolated from human feces.</title>
        <authorList>
            <person name="Kitahara M."/>
            <person name="Shigeno Y."/>
            <person name="Shime M."/>
            <person name="Matsumoto Y."/>
            <person name="Nakamura S."/>
            <person name="Motooka D."/>
            <person name="Fukuoka S."/>
            <person name="Nishikawa H."/>
            <person name="Benno Y."/>
        </authorList>
    </citation>
    <scope>NUCLEOTIDE SEQUENCE</scope>
    <source>
        <strain evidence="1">MM35</strain>
        <plasmid evidence="1">pMM35_01</plasmid>
    </source>
</reference>
<sequence length="268" mass="28402">MELRYTVIDPTKNITLLVTTPVPRDVQPRVAAELLRREKDAEQVGFAEGLAAGDPRLQMMGGEFCGNATMSMAAWLHRDLPIGESRALTLPVSGASAPVACRVTRLDGCFIGTVAMPLPERIETLSLPVCGVMQSLPTVFLPGISHVIVPADMIGRDRAEETLRSWSHLLPGEAMGLLLLAEDQTSFAPLVYVKPTDSCVWERGCGSGSAAIGAWLTSVRGADQCVSLGQPGGVIQVVTRTEDGASLIGLTITGTVVIGQTKTDNIPL</sequence>
<dbReference type="KEGG" id="vfa:MM35RIKEN_15870"/>
<organism evidence="1 2">
    <name type="scientific">Vescimonas fastidiosa</name>
    <dbReference type="NCBI Taxonomy" id="2714353"/>
    <lineage>
        <taxon>Bacteria</taxon>
        <taxon>Bacillati</taxon>
        <taxon>Bacillota</taxon>
        <taxon>Clostridia</taxon>
        <taxon>Eubacteriales</taxon>
        <taxon>Oscillospiraceae</taxon>
        <taxon>Vescimonas</taxon>
    </lineage>
</organism>
<evidence type="ECO:0000313" key="1">
    <source>
        <dbReference type="EMBL" id="BCK79395.1"/>
    </source>
</evidence>
<gene>
    <name evidence="1" type="ORF">MM35RIKEN_15870</name>
</gene>
<geneLocation type="plasmid" evidence="1 2">
    <name>pMM35_01</name>
</geneLocation>
<dbReference type="RefSeq" id="WP_212820943.1">
    <property type="nucleotide sequence ID" value="NZ_AP023416.1"/>
</dbReference>
<proteinExistence type="predicted"/>
<keyword evidence="1" id="KW-0614">Plasmid</keyword>